<sequence>MPVQPDGTLLYPVVGYLLLMGVIAAWSYGNTDSVDDFMLAGRGLGTVIIAGTLLATWMGSGSITGSTNSLAYSYGLWPAVLSGTSALVGIGVLWFLSSRIRGYDKYTIPEILGDGIGKEAKAIGLVTIAAAYVGIVSYQFTGFGFVLNVTTGIPVETGTLIGAALIIILATTGGLMSVAYTDAISALLMAVGLIVGLPFILSSAGGVETVTSNVSSSPFGSLTGLQFLGYWAPALLLILADQNMYQRIVAGGSNEETDHGIGIWFIGVAVTSTIIPVIAFAARSLFPDIEPGMAMIAMTTVIPTWIGGILLAAAAAFVITTGTSYLLSASTNISQDLYRGFINPDASDKQVFWMTRVTVVVLGAFAFMLGQYFPTILSLQMLAYTAYGATITPALFAVFLMRGHLTKLGGVSGMVAGFSATIIWSRVLAKPFDLNAVIVSAPIAAIVIIAVSLVTRSTQSQAVASGQD</sequence>
<evidence type="ECO:0000256" key="5">
    <source>
        <dbReference type="ARBA" id="ARBA00022692"/>
    </source>
</evidence>
<dbReference type="EMBL" id="CP048739">
    <property type="protein sequence ID" value="QIB73264.1"/>
    <property type="molecule type" value="Genomic_DNA"/>
</dbReference>
<dbReference type="RefSeq" id="WP_163485370.1">
    <property type="nucleotide sequence ID" value="NZ_CP048739.1"/>
</dbReference>
<gene>
    <name evidence="13" type="ORF">G3I44_02570</name>
</gene>
<name>A0A6C0UD48_9EURY</name>
<dbReference type="CDD" id="cd10322">
    <property type="entry name" value="SLC5sbd"/>
    <property type="match status" value="1"/>
</dbReference>
<keyword evidence="6" id="KW-0769">Symport</keyword>
<keyword evidence="7" id="KW-1133">Transmembrane helix</keyword>
<evidence type="ECO:0000256" key="3">
    <source>
        <dbReference type="ARBA" id="ARBA00022448"/>
    </source>
</evidence>
<evidence type="ECO:0000256" key="8">
    <source>
        <dbReference type="ARBA" id="ARBA00023053"/>
    </source>
</evidence>
<keyword evidence="10" id="KW-0472">Membrane</keyword>
<dbReference type="GeneID" id="44078249"/>
<evidence type="ECO:0000256" key="1">
    <source>
        <dbReference type="ARBA" id="ARBA00004651"/>
    </source>
</evidence>
<protein>
    <submittedName>
        <fullName evidence="13">Sodium:solute symporter family protein</fullName>
    </submittedName>
</protein>
<dbReference type="PROSITE" id="PS50283">
    <property type="entry name" value="NA_SOLUT_SYMP_3"/>
    <property type="match status" value="1"/>
</dbReference>
<comment type="similarity">
    <text evidence="2 12">Belongs to the sodium:solute symporter (SSF) (TC 2.A.21) family.</text>
</comment>
<keyword evidence="4" id="KW-1003">Cell membrane</keyword>
<dbReference type="Proteomes" id="UP000465846">
    <property type="component" value="Chromosome"/>
</dbReference>
<reference evidence="13 14" key="1">
    <citation type="submission" date="2020-02" db="EMBL/GenBank/DDBJ databases">
        <title>Whole genome sequence of Halogeometricum borinquense strain wsp4.</title>
        <authorList>
            <person name="Verma D.K."/>
            <person name="Gopal K."/>
            <person name="Prasad E.S."/>
        </authorList>
    </citation>
    <scope>NUCLEOTIDE SEQUENCE [LARGE SCALE GENOMIC DNA]</scope>
    <source>
        <strain evidence="14">wsp4</strain>
    </source>
</reference>
<evidence type="ECO:0000256" key="7">
    <source>
        <dbReference type="ARBA" id="ARBA00022989"/>
    </source>
</evidence>
<keyword evidence="9" id="KW-0406">Ion transport</keyword>
<dbReference type="Gene3D" id="1.20.1730.10">
    <property type="entry name" value="Sodium/glucose cotransporter"/>
    <property type="match status" value="1"/>
</dbReference>
<dbReference type="InterPro" id="IPR038377">
    <property type="entry name" value="Na/Glc_symporter_sf"/>
</dbReference>
<proteinExistence type="inferred from homology"/>
<dbReference type="GO" id="GO:0006814">
    <property type="term" value="P:sodium ion transport"/>
    <property type="evidence" value="ECO:0007669"/>
    <property type="project" value="UniProtKB-KW"/>
</dbReference>
<dbReference type="InterPro" id="IPR050277">
    <property type="entry name" value="Sodium:Solute_Symporter"/>
</dbReference>
<evidence type="ECO:0000256" key="12">
    <source>
        <dbReference type="RuleBase" id="RU362091"/>
    </source>
</evidence>
<evidence type="ECO:0000256" key="10">
    <source>
        <dbReference type="ARBA" id="ARBA00023136"/>
    </source>
</evidence>
<keyword evidence="8" id="KW-0915">Sodium</keyword>
<keyword evidence="5" id="KW-0812">Transmembrane</keyword>
<keyword evidence="11" id="KW-0739">Sodium transport</keyword>
<dbReference type="PANTHER" id="PTHR48086:SF3">
    <property type="entry name" value="SODIUM_PROLINE SYMPORTER"/>
    <property type="match status" value="1"/>
</dbReference>
<dbReference type="InterPro" id="IPR001734">
    <property type="entry name" value="Na/solute_symporter"/>
</dbReference>
<dbReference type="AlphaFoldDB" id="A0A6C0UD48"/>
<evidence type="ECO:0000256" key="9">
    <source>
        <dbReference type="ARBA" id="ARBA00023065"/>
    </source>
</evidence>
<evidence type="ECO:0000256" key="11">
    <source>
        <dbReference type="ARBA" id="ARBA00023201"/>
    </source>
</evidence>
<keyword evidence="3" id="KW-0813">Transport</keyword>
<evidence type="ECO:0000256" key="4">
    <source>
        <dbReference type="ARBA" id="ARBA00022475"/>
    </source>
</evidence>
<organism evidence="13 14">
    <name type="scientific">Halogeometricum borinquense</name>
    <dbReference type="NCBI Taxonomy" id="60847"/>
    <lineage>
        <taxon>Archaea</taxon>
        <taxon>Methanobacteriati</taxon>
        <taxon>Methanobacteriota</taxon>
        <taxon>Stenosarchaea group</taxon>
        <taxon>Halobacteria</taxon>
        <taxon>Halobacteriales</taxon>
        <taxon>Haloferacaceae</taxon>
        <taxon>Halogeometricum</taxon>
    </lineage>
</organism>
<evidence type="ECO:0000256" key="6">
    <source>
        <dbReference type="ARBA" id="ARBA00022847"/>
    </source>
</evidence>
<evidence type="ECO:0000256" key="2">
    <source>
        <dbReference type="ARBA" id="ARBA00006434"/>
    </source>
</evidence>
<evidence type="ECO:0000313" key="14">
    <source>
        <dbReference type="Proteomes" id="UP000465846"/>
    </source>
</evidence>
<dbReference type="PANTHER" id="PTHR48086">
    <property type="entry name" value="SODIUM/PROLINE SYMPORTER-RELATED"/>
    <property type="match status" value="1"/>
</dbReference>
<dbReference type="GO" id="GO:0015293">
    <property type="term" value="F:symporter activity"/>
    <property type="evidence" value="ECO:0007669"/>
    <property type="project" value="UniProtKB-KW"/>
</dbReference>
<accession>A0A6C0UD48</accession>
<dbReference type="GO" id="GO:0005886">
    <property type="term" value="C:plasma membrane"/>
    <property type="evidence" value="ECO:0007669"/>
    <property type="project" value="UniProtKB-SubCell"/>
</dbReference>
<dbReference type="Pfam" id="PF00474">
    <property type="entry name" value="SSF"/>
    <property type="match status" value="1"/>
</dbReference>
<comment type="subcellular location">
    <subcellularLocation>
        <location evidence="1">Cell membrane</location>
        <topology evidence="1">Multi-pass membrane protein</topology>
    </subcellularLocation>
</comment>
<evidence type="ECO:0000313" key="13">
    <source>
        <dbReference type="EMBL" id="QIB73264.1"/>
    </source>
</evidence>